<feature type="transmembrane region" description="Helical" evidence="7">
    <location>
        <begin position="569"/>
        <end position="587"/>
    </location>
</feature>
<dbReference type="RefSeq" id="WP_207500528.1">
    <property type="nucleotide sequence ID" value="NZ_FNIR01000007.1"/>
</dbReference>
<proteinExistence type="predicted"/>
<evidence type="ECO:0000256" key="5">
    <source>
        <dbReference type="ARBA" id="ARBA00023136"/>
    </source>
</evidence>
<evidence type="ECO:0000313" key="9">
    <source>
        <dbReference type="Proteomes" id="UP000199088"/>
    </source>
</evidence>
<evidence type="ECO:0000313" key="8">
    <source>
        <dbReference type="EMBL" id="SDO73641.1"/>
    </source>
</evidence>
<keyword evidence="3 7" id="KW-0812">Transmembrane</keyword>
<gene>
    <name evidence="8" type="ORF">SAMN05660199_02476</name>
</gene>
<dbReference type="PANTHER" id="PTHR30482:SF10">
    <property type="entry name" value="HIGH-AFFINITY BRANCHED-CHAIN AMINO ACID TRANSPORT PROTEIN BRAE"/>
    <property type="match status" value="1"/>
</dbReference>
<dbReference type="InterPro" id="IPR001851">
    <property type="entry name" value="ABC_transp_permease"/>
</dbReference>
<feature type="transmembrane region" description="Helical" evidence="7">
    <location>
        <begin position="281"/>
        <end position="300"/>
    </location>
</feature>
<feature type="transmembrane region" description="Helical" evidence="7">
    <location>
        <begin position="431"/>
        <end position="461"/>
    </location>
</feature>
<name>A0A1H0M015_9ACTN</name>
<feature type="transmembrane region" description="Helical" evidence="7">
    <location>
        <begin position="78"/>
        <end position="99"/>
    </location>
</feature>
<keyword evidence="2" id="KW-1003">Cell membrane</keyword>
<dbReference type="GO" id="GO:0015658">
    <property type="term" value="F:branched-chain amino acid transmembrane transporter activity"/>
    <property type="evidence" value="ECO:0007669"/>
    <property type="project" value="InterPro"/>
</dbReference>
<feature type="transmembrane region" description="Helical" evidence="7">
    <location>
        <begin position="348"/>
        <end position="369"/>
    </location>
</feature>
<feature type="transmembrane region" description="Helical" evidence="7">
    <location>
        <begin position="307"/>
        <end position="328"/>
    </location>
</feature>
<dbReference type="AlphaFoldDB" id="A0A1H0M015"/>
<evidence type="ECO:0000256" key="3">
    <source>
        <dbReference type="ARBA" id="ARBA00022692"/>
    </source>
</evidence>
<feature type="transmembrane region" description="Helical" evidence="7">
    <location>
        <begin position="481"/>
        <end position="505"/>
    </location>
</feature>
<organism evidence="8 9">
    <name type="scientific">Klenkia soli</name>
    <dbReference type="NCBI Taxonomy" id="1052260"/>
    <lineage>
        <taxon>Bacteria</taxon>
        <taxon>Bacillati</taxon>
        <taxon>Actinomycetota</taxon>
        <taxon>Actinomycetes</taxon>
        <taxon>Geodermatophilales</taxon>
        <taxon>Geodermatophilaceae</taxon>
        <taxon>Klenkia</taxon>
    </lineage>
</organism>
<keyword evidence="4 7" id="KW-1133">Transmembrane helix</keyword>
<keyword evidence="5 7" id="KW-0472">Membrane</keyword>
<protein>
    <submittedName>
        <fullName evidence="8">ABC-type branched-chain amino acid transport system, permease component</fullName>
    </submittedName>
</protein>
<dbReference type="GO" id="GO:0005886">
    <property type="term" value="C:plasma membrane"/>
    <property type="evidence" value="ECO:0007669"/>
    <property type="project" value="UniProtKB-SubCell"/>
</dbReference>
<comment type="subcellular location">
    <subcellularLocation>
        <location evidence="1">Cell membrane</location>
        <topology evidence="1">Multi-pass membrane protein</topology>
    </subcellularLocation>
</comment>
<dbReference type="InterPro" id="IPR043428">
    <property type="entry name" value="LivM-like"/>
</dbReference>
<sequence>MKKLSLPPVVGRLLACLAGGVVLAMMVGTQQGSQQDYGLSFREAVLDVRIVWFLLLGLLVFVVITYKDLVTPYLQRPGVRPLVAGVLVLIASFFLLTWYDPLSDGKFGAFADAVTGTPQIAPLARAFFGWLWLVGLIGVPVLIAVAIVLRVRVLAWVAAVVAVVVGVLAVVADSTAGDFAGGIDHSFGSVVALLGFLVLAFAAGVVARSTKEVATPTEFLERVMAYRPGLPLVVVGLVLGLLSLTGATWLAPTGDNLTLVDTSALFEGSDLDGLSAAVLGWLAYVLLVVVLAAAGAAVWLRSKPLGLAAAGLAVVSVLLVLITLHGISSTAAEAGYGSGDGPWQNLGTGGWVLCIGLFLIGAGAVVAALQDVLPATAAVSSDAAPVTGSGRLHAAARSTTGRSLALFAVGLALFYPPTANQFWQQSLTTTIGVYVLLAVGLNVVIGWAGLLDLGFIAFYAIGSYTTAYLTGSLPVQPPSWLLLSPLWAIPVAILICLIAGVLLGAPTLRLRGDYLAIVTLGFGEIIRIVAVNNPGEFTNGPRGVATPVPHPVIDLGFIRIEWGNSSLQYWYLLLILLAIVLIFFYRLEGSRLGRSWAAVREDEVAAQATGVNTTRVKLLAFAIGASTSGLAGVFFGSQVGYFNPQNFVLNNSILIVAYVVFGGMGSLVGAIAGAAALTWLPEFLRDQVPAEDRTMWIGAVLLVMMIFRPQGLIPARRRKAELTGLAGHDGSVRPGIQAVPASEGT</sequence>
<keyword evidence="9" id="KW-1185">Reference proteome</keyword>
<dbReference type="EMBL" id="FNIR01000007">
    <property type="protein sequence ID" value="SDO73641.1"/>
    <property type="molecule type" value="Genomic_DNA"/>
</dbReference>
<feature type="transmembrane region" description="Helical" evidence="7">
    <location>
        <begin position="618"/>
        <end position="641"/>
    </location>
</feature>
<feature type="transmembrane region" description="Helical" evidence="7">
    <location>
        <begin position="187"/>
        <end position="207"/>
    </location>
</feature>
<evidence type="ECO:0000256" key="1">
    <source>
        <dbReference type="ARBA" id="ARBA00004651"/>
    </source>
</evidence>
<feature type="transmembrane region" description="Helical" evidence="7">
    <location>
        <begin position="153"/>
        <end position="172"/>
    </location>
</feature>
<feature type="transmembrane region" description="Helical" evidence="7">
    <location>
        <begin position="127"/>
        <end position="148"/>
    </location>
</feature>
<feature type="region of interest" description="Disordered" evidence="6">
    <location>
        <begin position="726"/>
        <end position="745"/>
    </location>
</feature>
<dbReference type="Pfam" id="PF02653">
    <property type="entry name" value="BPD_transp_2"/>
    <property type="match status" value="1"/>
</dbReference>
<accession>A0A1H0M015</accession>
<reference evidence="9" key="1">
    <citation type="submission" date="2016-10" db="EMBL/GenBank/DDBJ databases">
        <authorList>
            <person name="Varghese N."/>
            <person name="Submissions S."/>
        </authorList>
    </citation>
    <scope>NUCLEOTIDE SEQUENCE [LARGE SCALE GENOMIC DNA]</scope>
    <source>
        <strain evidence="9">DSM 45843</strain>
    </source>
</reference>
<dbReference type="PANTHER" id="PTHR30482">
    <property type="entry name" value="HIGH-AFFINITY BRANCHED-CHAIN AMINO ACID TRANSPORT SYSTEM PERMEASE"/>
    <property type="match status" value="1"/>
</dbReference>
<feature type="transmembrane region" description="Helical" evidence="7">
    <location>
        <begin position="653"/>
        <end position="675"/>
    </location>
</feature>
<dbReference type="STRING" id="1052260.SAMN05660199_02476"/>
<evidence type="ECO:0000256" key="7">
    <source>
        <dbReference type="SAM" id="Phobius"/>
    </source>
</evidence>
<evidence type="ECO:0000256" key="4">
    <source>
        <dbReference type="ARBA" id="ARBA00022989"/>
    </source>
</evidence>
<feature type="transmembrane region" description="Helical" evidence="7">
    <location>
        <begin position="228"/>
        <end position="251"/>
    </location>
</feature>
<evidence type="ECO:0000256" key="2">
    <source>
        <dbReference type="ARBA" id="ARBA00022475"/>
    </source>
</evidence>
<evidence type="ECO:0000256" key="6">
    <source>
        <dbReference type="SAM" id="MobiDB-lite"/>
    </source>
</evidence>
<dbReference type="CDD" id="cd06581">
    <property type="entry name" value="TM_PBP1_LivM_like"/>
    <property type="match status" value="1"/>
</dbReference>
<feature type="transmembrane region" description="Helical" evidence="7">
    <location>
        <begin position="48"/>
        <end position="66"/>
    </location>
</feature>
<dbReference type="Proteomes" id="UP000199088">
    <property type="component" value="Unassembled WGS sequence"/>
</dbReference>